<evidence type="ECO:0000313" key="7">
    <source>
        <dbReference type="Proteomes" id="UP001597079"/>
    </source>
</evidence>
<dbReference type="SUPFAM" id="SSF53067">
    <property type="entry name" value="Actin-like ATPase domain"/>
    <property type="match status" value="2"/>
</dbReference>
<dbReference type="InterPro" id="IPR050406">
    <property type="entry name" value="FGGY_Carb_Kinase"/>
</dbReference>
<evidence type="ECO:0000259" key="5">
    <source>
        <dbReference type="Pfam" id="PF02782"/>
    </source>
</evidence>
<keyword evidence="7" id="KW-1185">Reference proteome</keyword>
<dbReference type="InterPro" id="IPR043129">
    <property type="entry name" value="ATPase_NBD"/>
</dbReference>
<dbReference type="Pfam" id="PF00370">
    <property type="entry name" value="FGGY_N"/>
    <property type="match status" value="1"/>
</dbReference>
<evidence type="ECO:0000313" key="6">
    <source>
        <dbReference type="EMBL" id="MFD1675926.1"/>
    </source>
</evidence>
<sequence length="485" mass="53194">MQDRFVLVGLDYGGTAIKAIAIDEMGTVIAKATISRTTIASMSFSFSGHLFEGLCSPDSLVDAGVTLLQEIRREIGPTPMSVAISATGTALVVVDSTNRAIVPCVNHWGVLADELDDAIPLDPDTYARISGFPKKYHPPIFQLAWMAQQDTMFRRQVHRIMSISDYVASRLCGVFATEPSTAAASGGWDHDKQAWSTTILEAASLSREWFLNPVSSGSCLGQADSGFHLGQTIVTTGGHDYLCAGLSANTLNVHDCLNVLGTWEMVARFEPVEHWSTISKRDTGPLLHDRHVIPGMITSTLESWSAGQLEWIKKLLRITGEHRLPNEEEVGMQAIHGRYFKPFLGPQLFPWTCHDAALVGLDSNVGSNEVLRMVMEALAYIGARMIEQLDVITGIPSTRIIVGGGSSRNRLLIQIKADMLNRSIFVHKQADLSTIGAALLSGIGVGLYKGYQEAAMVLCDQVEEVVPDTERHFKYRELFDSFQWD</sequence>
<evidence type="ECO:0000256" key="1">
    <source>
        <dbReference type="ARBA" id="ARBA00009156"/>
    </source>
</evidence>
<dbReference type="InterPro" id="IPR018484">
    <property type="entry name" value="FGGY_N"/>
</dbReference>
<feature type="domain" description="Carbohydrate kinase FGGY C-terminal" evidence="5">
    <location>
        <begin position="339"/>
        <end position="442"/>
    </location>
</feature>
<evidence type="ECO:0000259" key="4">
    <source>
        <dbReference type="Pfam" id="PF00370"/>
    </source>
</evidence>
<dbReference type="InterPro" id="IPR018485">
    <property type="entry name" value="FGGY_C"/>
</dbReference>
<dbReference type="RefSeq" id="WP_377943807.1">
    <property type="nucleotide sequence ID" value="NZ_JBHUCX010000035.1"/>
</dbReference>
<gene>
    <name evidence="6" type="ORF">ACFSB2_14575</name>
</gene>
<evidence type="ECO:0000256" key="3">
    <source>
        <dbReference type="ARBA" id="ARBA00022777"/>
    </source>
</evidence>
<feature type="domain" description="Carbohydrate kinase FGGY N-terminal" evidence="4">
    <location>
        <begin position="7"/>
        <end position="244"/>
    </location>
</feature>
<dbReference type="PANTHER" id="PTHR43095:SF5">
    <property type="entry name" value="XYLULOSE KINASE"/>
    <property type="match status" value="1"/>
</dbReference>
<evidence type="ECO:0000256" key="2">
    <source>
        <dbReference type="ARBA" id="ARBA00022679"/>
    </source>
</evidence>
<name>A0ABW4JHM7_9BACL</name>
<accession>A0ABW4JHM7</accession>
<organism evidence="6 7">
    <name type="scientific">Alicyclobacillus fodiniaquatilis</name>
    <dbReference type="NCBI Taxonomy" id="1661150"/>
    <lineage>
        <taxon>Bacteria</taxon>
        <taxon>Bacillati</taxon>
        <taxon>Bacillota</taxon>
        <taxon>Bacilli</taxon>
        <taxon>Bacillales</taxon>
        <taxon>Alicyclobacillaceae</taxon>
        <taxon>Alicyclobacillus</taxon>
    </lineage>
</organism>
<dbReference type="InterPro" id="IPR000577">
    <property type="entry name" value="Carb_kinase_FGGY"/>
</dbReference>
<dbReference type="PIRSF" id="PIRSF000538">
    <property type="entry name" value="GlpK"/>
    <property type="match status" value="1"/>
</dbReference>
<keyword evidence="3 6" id="KW-0418">Kinase</keyword>
<dbReference type="GO" id="GO:0016301">
    <property type="term" value="F:kinase activity"/>
    <property type="evidence" value="ECO:0007669"/>
    <property type="project" value="UniProtKB-KW"/>
</dbReference>
<protein>
    <submittedName>
        <fullName evidence="6">FGGY family carbohydrate kinase</fullName>
    </submittedName>
</protein>
<comment type="similarity">
    <text evidence="1">Belongs to the FGGY kinase family.</text>
</comment>
<reference evidence="7" key="1">
    <citation type="journal article" date="2019" name="Int. J. Syst. Evol. Microbiol.">
        <title>The Global Catalogue of Microorganisms (GCM) 10K type strain sequencing project: providing services to taxonomists for standard genome sequencing and annotation.</title>
        <authorList>
            <consortium name="The Broad Institute Genomics Platform"/>
            <consortium name="The Broad Institute Genome Sequencing Center for Infectious Disease"/>
            <person name="Wu L."/>
            <person name="Ma J."/>
        </authorList>
    </citation>
    <scope>NUCLEOTIDE SEQUENCE [LARGE SCALE GENOMIC DNA]</scope>
    <source>
        <strain evidence="7">CGMCC 1.12286</strain>
    </source>
</reference>
<dbReference type="EMBL" id="JBHUCX010000035">
    <property type="protein sequence ID" value="MFD1675926.1"/>
    <property type="molecule type" value="Genomic_DNA"/>
</dbReference>
<keyword evidence="2" id="KW-0808">Transferase</keyword>
<dbReference type="PANTHER" id="PTHR43095">
    <property type="entry name" value="SUGAR KINASE"/>
    <property type="match status" value="1"/>
</dbReference>
<proteinExistence type="inferred from homology"/>
<dbReference type="Pfam" id="PF02782">
    <property type="entry name" value="FGGY_C"/>
    <property type="match status" value="1"/>
</dbReference>
<comment type="caution">
    <text evidence="6">The sequence shown here is derived from an EMBL/GenBank/DDBJ whole genome shotgun (WGS) entry which is preliminary data.</text>
</comment>
<dbReference type="Proteomes" id="UP001597079">
    <property type="component" value="Unassembled WGS sequence"/>
</dbReference>
<dbReference type="Gene3D" id="3.30.420.40">
    <property type="match status" value="2"/>
</dbReference>